<evidence type="ECO:0000313" key="3">
    <source>
        <dbReference type="Proteomes" id="UP000323386"/>
    </source>
</evidence>
<sequence>MEGAGAPARRHQQQQLLGLACPGKKATARQAQAGLPPGRRSLCPSSTTYHHQHRHRHRPFFSPHLLLLRFVARLLRAQARPHRTAPHRIASRLHSRLERRRRLASHARRHPTLIDEPPPFLLDPQLARDPASPRIHSVRKRRLVPAFAPARLAPRHSHDPRTYAPYQIHFSIKGFRISFPAPPPSSAVQLIQRAA</sequence>
<dbReference type="Proteomes" id="UP000323386">
    <property type="component" value="Unassembled WGS sequence"/>
</dbReference>
<reference evidence="2 3" key="1">
    <citation type="submission" date="2018-03" db="EMBL/GenBank/DDBJ databases">
        <authorList>
            <person name="Guldener U."/>
        </authorList>
    </citation>
    <scope>NUCLEOTIDE SEQUENCE [LARGE SCALE GENOMIC DNA]</scope>
    <source>
        <strain evidence="2 3">DAOM196992</strain>
    </source>
</reference>
<organism evidence="2 3">
    <name type="scientific">Pseudozyma flocculosa</name>
    <dbReference type="NCBI Taxonomy" id="84751"/>
    <lineage>
        <taxon>Eukaryota</taxon>
        <taxon>Fungi</taxon>
        <taxon>Dikarya</taxon>
        <taxon>Basidiomycota</taxon>
        <taxon>Ustilaginomycotina</taxon>
        <taxon>Ustilaginomycetes</taxon>
        <taxon>Ustilaginales</taxon>
        <taxon>Ustilaginaceae</taxon>
        <taxon>Pseudozyma</taxon>
    </lineage>
</organism>
<evidence type="ECO:0000313" key="2">
    <source>
        <dbReference type="EMBL" id="SPO41885.1"/>
    </source>
</evidence>
<feature type="region of interest" description="Disordered" evidence="1">
    <location>
        <begin position="100"/>
        <end position="119"/>
    </location>
</feature>
<gene>
    <name evidence="2" type="ORF">PSFLO_07367</name>
</gene>
<dbReference type="EMBL" id="OOIP01000033">
    <property type="protein sequence ID" value="SPO41885.1"/>
    <property type="molecule type" value="Genomic_DNA"/>
</dbReference>
<dbReference type="AlphaFoldDB" id="A0A5C3FDX3"/>
<evidence type="ECO:0000256" key="1">
    <source>
        <dbReference type="SAM" id="MobiDB-lite"/>
    </source>
</evidence>
<proteinExistence type="predicted"/>
<accession>A0A5C3FDX3</accession>
<protein>
    <submittedName>
        <fullName evidence="2">Uncharacterized protein</fullName>
    </submittedName>
</protein>
<keyword evidence="3" id="KW-1185">Reference proteome</keyword>
<name>A0A5C3FDX3_9BASI</name>
<feature type="compositionally biased region" description="Basic residues" evidence="1">
    <location>
        <begin position="100"/>
        <end position="111"/>
    </location>
</feature>
<feature type="region of interest" description="Disordered" evidence="1">
    <location>
        <begin position="27"/>
        <end position="47"/>
    </location>
</feature>